<dbReference type="SUPFAM" id="SSF51735">
    <property type="entry name" value="NAD(P)-binding Rossmann-fold domains"/>
    <property type="match status" value="1"/>
</dbReference>
<dbReference type="EMBL" id="ABCS01000015">
    <property type="protein sequence ID" value="EDM79898.1"/>
    <property type="molecule type" value="Genomic_DNA"/>
</dbReference>
<dbReference type="Proteomes" id="UP000005801">
    <property type="component" value="Unassembled WGS sequence"/>
</dbReference>
<dbReference type="eggNOG" id="COG0300">
    <property type="taxonomic scope" value="Bacteria"/>
</dbReference>
<dbReference type="STRING" id="391625.PPSIR1_22691"/>
<comment type="similarity">
    <text evidence="1">Belongs to the short-chain dehydrogenases/reductases (SDR) family.</text>
</comment>
<dbReference type="PIRSF" id="PIRSF000126">
    <property type="entry name" value="11-beta-HSD1"/>
    <property type="match status" value="1"/>
</dbReference>
<gene>
    <name evidence="3" type="ORF">PPSIR1_22691</name>
</gene>
<keyword evidence="2" id="KW-0560">Oxidoreductase</keyword>
<dbReference type="OrthoDB" id="9789083at2"/>
<protein>
    <submittedName>
        <fullName evidence="3">Short-chain dehydrogenase/reductase SDR</fullName>
    </submittedName>
</protein>
<accession>A6G2G1</accession>
<comment type="caution">
    <text evidence="3">The sequence shown here is derived from an EMBL/GenBank/DDBJ whole genome shotgun (WGS) entry which is preliminary data.</text>
</comment>
<dbReference type="AlphaFoldDB" id="A6G2G1"/>
<dbReference type="InterPro" id="IPR051019">
    <property type="entry name" value="VLCFA-Steroid_DH"/>
</dbReference>
<evidence type="ECO:0000256" key="2">
    <source>
        <dbReference type="ARBA" id="ARBA00023002"/>
    </source>
</evidence>
<dbReference type="PRINTS" id="PR00081">
    <property type="entry name" value="GDHRDH"/>
</dbReference>
<proteinExistence type="inferred from homology"/>
<dbReference type="PANTHER" id="PTHR43899">
    <property type="entry name" value="RH59310P"/>
    <property type="match status" value="1"/>
</dbReference>
<organism evidence="3 4">
    <name type="scientific">Plesiocystis pacifica SIR-1</name>
    <dbReference type="NCBI Taxonomy" id="391625"/>
    <lineage>
        <taxon>Bacteria</taxon>
        <taxon>Pseudomonadati</taxon>
        <taxon>Myxococcota</taxon>
        <taxon>Polyangia</taxon>
        <taxon>Nannocystales</taxon>
        <taxon>Nannocystaceae</taxon>
        <taxon>Plesiocystis</taxon>
    </lineage>
</organism>
<dbReference type="GO" id="GO:0016491">
    <property type="term" value="F:oxidoreductase activity"/>
    <property type="evidence" value="ECO:0007669"/>
    <property type="project" value="UniProtKB-KW"/>
</dbReference>
<dbReference type="InterPro" id="IPR036291">
    <property type="entry name" value="NAD(P)-bd_dom_sf"/>
</dbReference>
<keyword evidence="4" id="KW-1185">Reference proteome</keyword>
<evidence type="ECO:0000313" key="3">
    <source>
        <dbReference type="EMBL" id="EDM79898.1"/>
    </source>
</evidence>
<reference evidence="3 4" key="1">
    <citation type="submission" date="2007-06" db="EMBL/GenBank/DDBJ databases">
        <authorList>
            <person name="Shimkets L."/>
            <person name="Ferriera S."/>
            <person name="Johnson J."/>
            <person name="Kravitz S."/>
            <person name="Beeson K."/>
            <person name="Sutton G."/>
            <person name="Rogers Y.-H."/>
            <person name="Friedman R."/>
            <person name="Frazier M."/>
            <person name="Venter J.C."/>
        </authorList>
    </citation>
    <scope>NUCLEOTIDE SEQUENCE [LARGE SCALE GENOMIC DNA]</scope>
    <source>
        <strain evidence="3 4">SIR-1</strain>
    </source>
</reference>
<dbReference type="RefSeq" id="WP_006970910.1">
    <property type="nucleotide sequence ID" value="NZ_ABCS01000015.1"/>
</dbReference>
<dbReference type="Pfam" id="PF00106">
    <property type="entry name" value="adh_short"/>
    <property type="match status" value="1"/>
</dbReference>
<dbReference type="InterPro" id="IPR002347">
    <property type="entry name" value="SDR_fam"/>
</dbReference>
<dbReference type="Gene3D" id="3.40.50.720">
    <property type="entry name" value="NAD(P)-binding Rossmann-like Domain"/>
    <property type="match status" value="1"/>
</dbReference>
<sequence>MPAPPSFADRYGPWALVAGASEGIGLAFAHALAERGLNLVLLARRPGPLEAAATELRARWDVEVQPTPCDLAELGDKAVRERMLATLSEREIGLLVYNAAYSPVGDFLDRDLDDALKALDVNARAPMILTHALGKAMAARGRGGVIWMGSLAGLQGSPRLAAYAGTKAFDRSFAESLYGELRARGVDVLACVAGATQTPGFAATVGEDAGAAPVMQPEAVAREALAALGQVPSVIVGRGNRAAASVLGRLPRWLQVALMDQLGPR</sequence>
<name>A6G2G1_9BACT</name>
<evidence type="ECO:0000256" key="1">
    <source>
        <dbReference type="ARBA" id="ARBA00006484"/>
    </source>
</evidence>
<evidence type="ECO:0000313" key="4">
    <source>
        <dbReference type="Proteomes" id="UP000005801"/>
    </source>
</evidence>
<dbReference type="PANTHER" id="PTHR43899:SF13">
    <property type="entry name" value="RH59310P"/>
    <property type="match status" value="1"/>
</dbReference>